<accession>A0A345Y0P3</accession>
<dbReference type="AlphaFoldDB" id="A0A345Y0P3"/>
<dbReference type="RefSeq" id="WP_208884880.1">
    <property type="nucleotide sequence ID" value="NZ_CP031320.1"/>
</dbReference>
<keyword evidence="2" id="KW-0805">Transcription regulation</keyword>
<keyword evidence="3" id="KW-0238">DNA-binding</keyword>
<proteinExistence type="inferred from homology"/>
<dbReference type="Gene3D" id="6.10.140.850">
    <property type="match status" value="1"/>
</dbReference>
<protein>
    <submittedName>
        <fullName evidence="5">BlaI/MecI/CopY family transcriptional regulator</fullName>
    </submittedName>
</protein>
<name>A0A345Y0P3_9ACTN</name>
<comment type="similarity">
    <text evidence="1">Belongs to the BlaI transcriptional regulatory family.</text>
</comment>
<evidence type="ECO:0000256" key="3">
    <source>
        <dbReference type="ARBA" id="ARBA00023125"/>
    </source>
</evidence>
<gene>
    <name evidence="5" type="ORF">DVA86_18875</name>
</gene>
<evidence type="ECO:0000313" key="5">
    <source>
        <dbReference type="EMBL" id="AXK37459.1"/>
    </source>
</evidence>
<keyword evidence="6" id="KW-1185">Reference proteome</keyword>
<evidence type="ECO:0000256" key="2">
    <source>
        <dbReference type="ARBA" id="ARBA00023015"/>
    </source>
</evidence>
<organism evidence="5 6">
    <name type="scientific">Streptomyces armeniacus</name>
    <dbReference type="NCBI Taxonomy" id="83291"/>
    <lineage>
        <taxon>Bacteria</taxon>
        <taxon>Bacillati</taxon>
        <taxon>Actinomycetota</taxon>
        <taxon>Actinomycetes</taxon>
        <taxon>Kitasatosporales</taxon>
        <taxon>Streptomycetaceae</taxon>
        <taxon>Streptomyces</taxon>
    </lineage>
</organism>
<dbReference type="InterPro" id="IPR036388">
    <property type="entry name" value="WH-like_DNA-bd_sf"/>
</dbReference>
<dbReference type="GO" id="GO:0003677">
    <property type="term" value="F:DNA binding"/>
    <property type="evidence" value="ECO:0007669"/>
    <property type="project" value="UniProtKB-KW"/>
</dbReference>
<dbReference type="Gene3D" id="1.10.10.10">
    <property type="entry name" value="Winged helix-like DNA-binding domain superfamily/Winged helix DNA-binding domain"/>
    <property type="match status" value="1"/>
</dbReference>
<reference evidence="5 6" key="1">
    <citation type="submission" date="2018-07" db="EMBL/GenBank/DDBJ databases">
        <title>Draft genome of the type strain Streptomyces armeniacus ATCC 15676.</title>
        <authorList>
            <person name="Labana P."/>
            <person name="Gosse J.T."/>
            <person name="Boddy C.N."/>
        </authorList>
    </citation>
    <scope>NUCLEOTIDE SEQUENCE [LARGE SCALE GENOMIC DNA]</scope>
    <source>
        <strain evidence="5 6">ATCC 15676</strain>
    </source>
</reference>
<dbReference type="GO" id="GO:0045892">
    <property type="term" value="P:negative regulation of DNA-templated transcription"/>
    <property type="evidence" value="ECO:0007669"/>
    <property type="project" value="InterPro"/>
</dbReference>
<evidence type="ECO:0000256" key="4">
    <source>
        <dbReference type="ARBA" id="ARBA00023163"/>
    </source>
</evidence>
<dbReference type="Pfam" id="PF03965">
    <property type="entry name" value="Penicillinase_R"/>
    <property type="match status" value="1"/>
</dbReference>
<dbReference type="Proteomes" id="UP000254425">
    <property type="component" value="Chromosome"/>
</dbReference>
<evidence type="ECO:0000313" key="6">
    <source>
        <dbReference type="Proteomes" id="UP000254425"/>
    </source>
</evidence>
<dbReference type="SUPFAM" id="SSF46785">
    <property type="entry name" value="Winged helix' DNA-binding domain"/>
    <property type="match status" value="1"/>
</dbReference>
<sequence length="122" mass="13418">MRPLGELEAEIMNRLWAWGRAATARDVLTDLSKQRPVAYSTVKTVAEILYHKGLLKREKAGRAWVYEPTCTRQQYTAALMREALGSNPDPAGALVSFVEGISADEAEALRSALRSSKRRGGG</sequence>
<evidence type="ECO:0000256" key="1">
    <source>
        <dbReference type="ARBA" id="ARBA00011046"/>
    </source>
</evidence>
<dbReference type="InterPro" id="IPR005650">
    <property type="entry name" value="BlaI_family"/>
</dbReference>
<dbReference type="KEGG" id="sarm:DVA86_18875"/>
<dbReference type="InterPro" id="IPR036390">
    <property type="entry name" value="WH_DNA-bd_sf"/>
</dbReference>
<dbReference type="EMBL" id="CP031320">
    <property type="protein sequence ID" value="AXK37459.1"/>
    <property type="molecule type" value="Genomic_DNA"/>
</dbReference>
<keyword evidence="4" id="KW-0804">Transcription</keyword>